<reference evidence="2 3" key="1">
    <citation type="submission" date="2024-09" db="EMBL/GenBank/DDBJ databases">
        <title>Chromosome-scale assembly of Riccia fluitans.</title>
        <authorList>
            <person name="Paukszto L."/>
            <person name="Sawicki J."/>
            <person name="Karawczyk K."/>
            <person name="Piernik-Szablinska J."/>
            <person name="Szczecinska M."/>
            <person name="Mazdziarz M."/>
        </authorList>
    </citation>
    <scope>NUCLEOTIDE SEQUENCE [LARGE SCALE GENOMIC DNA]</scope>
    <source>
        <strain evidence="2">Rf_01</strain>
        <tissue evidence="2">Aerial parts of the thallus</tissue>
    </source>
</reference>
<dbReference type="AlphaFoldDB" id="A0ABD1YI49"/>
<evidence type="ECO:0000313" key="2">
    <source>
        <dbReference type="EMBL" id="KAL2629244.1"/>
    </source>
</evidence>
<feature type="compositionally biased region" description="Basic and acidic residues" evidence="1">
    <location>
        <begin position="1"/>
        <end position="12"/>
    </location>
</feature>
<feature type="region of interest" description="Disordered" evidence="1">
    <location>
        <begin position="1"/>
        <end position="47"/>
    </location>
</feature>
<organism evidence="2 3">
    <name type="scientific">Riccia fluitans</name>
    <dbReference type="NCBI Taxonomy" id="41844"/>
    <lineage>
        <taxon>Eukaryota</taxon>
        <taxon>Viridiplantae</taxon>
        <taxon>Streptophyta</taxon>
        <taxon>Embryophyta</taxon>
        <taxon>Marchantiophyta</taxon>
        <taxon>Marchantiopsida</taxon>
        <taxon>Marchantiidae</taxon>
        <taxon>Marchantiales</taxon>
        <taxon>Ricciaceae</taxon>
        <taxon>Riccia</taxon>
    </lineage>
</organism>
<protein>
    <submittedName>
        <fullName evidence="2">Uncharacterized protein</fullName>
    </submittedName>
</protein>
<accession>A0ABD1YI49</accession>
<gene>
    <name evidence="2" type="ORF">R1flu_013930</name>
</gene>
<feature type="region of interest" description="Disordered" evidence="1">
    <location>
        <begin position="63"/>
        <end position="85"/>
    </location>
</feature>
<dbReference type="EMBL" id="JBHFFA010000004">
    <property type="protein sequence ID" value="KAL2629244.1"/>
    <property type="molecule type" value="Genomic_DNA"/>
</dbReference>
<evidence type="ECO:0000313" key="3">
    <source>
        <dbReference type="Proteomes" id="UP001605036"/>
    </source>
</evidence>
<sequence>MIQEAGRAKEADGMSTGRQIKQKTVDHEPTSRRTCSRPLLDPTQGNWTVAAKPPRFLELLQKSGHQTRETRENLLEQENSLEVGM</sequence>
<evidence type="ECO:0000256" key="1">
    <source>
        <dbReference type="SAM" id="MobiDB-lite"/>
    </source>
</evidence>
<comment type="caution">
    <text evidence="2">The sequence shown here is derived from an EMBL/GenBank/DDBJ whole genome shotgun (WGS) entry which is preliminary data.</text>
</comment>
<keyword evidence="3" id="KW-1185">Reference proteome</keyword>
<name>A0ABD1YI49_9MARC</name>
<proteinExistence type="predicted"/>
<dbReference type="Proteomes" id="UP001605036">
    <property type="component" value="Unassembled WGS sequence"/>
</dbReference>
<feature type="compositionally biased region" description="Polar residues" evidence="1">
    <location>
        <begin position="76"/>
        <end position="85"/>
    </location>
</feature>